<dbReference type="GeneID" id="77802145"/>
<protein>
    <submittedName>
        <fullName evidence="1">Uncharacterized protein</fullName>
    </submittedName>
</protein>
<sequence>MEPPPLGFIAVQESLFNEHANHYQLTGPSWQQARLESLFNEHANHYQLTGPSWQQARLV</sequence>
<evidence type="ECO:0000313" key="2">
    <source>
        <dbReference type="Proteomes" id="UP001164743"/>
    </source>
</evidence>
<reference evidence="1" key="1">
    <citation type="submission" date="2022-10" db="EMBL/GenBank/DDBJ databases">
        <title>Puccinia triticina Genome sequencing and assembly.</title>
        <authorList>
            <person name="Li C."/>
        </authorList>
    </citation>
    <scope>NUCLEOTIDE SEQUENCE</scope>
    <source>
        <strain evidence="1">Pt15</strain>
    </source>
</reference>
<gene>
    <name evidence="1" type="ORF">PtA15_11A350</name>
</gene>
<name>A0ABY7D0W7_9BASI</name>
<keyword evidence="2" id="KW-1185">Reference proteome</keyword>
<accession>A0ABY7D0W7</accession>
<organism evidence="1 2">
    <name type="scientific">Puccinia triticina</name>
    <dbReference type="NCBI Taxonomy" id="208348"/>
    <lineage>
        <taxon>Eukaryota</taxon>
        <taxon>Fungi</taxon>
        <taxon>Dikarya</taxon>
        <taxon>Basidiomycota</taxon>
        <taxon>Pucciniomycotina</taxon>
        <taxon>Pucciniomycetes</taxon>
        <taxon>Pucciniales</taxon>
        <taxon>Pucciniaceae</taxon>
        <taxon>Puccinia</taxon>
    </lineage>
</organism>
<dbReference type="RefSeq" id="XP_053025215.1">
    <property type="nucleotide sequence ID" value="XM_053161250.1"/>
</dbReference>
<dbReference type="Proteomes" id="UP001164743">
    <property type="component" value="Chromosome 11A"/>
</dbReference>
<dbReference type="EMBL" id="CP110431">
    <property type="protein sequence ID" value="WAQ89660.1"/>
    <property type="molecule type" value="Genomic_DNA"/>
</dbReference>
<proteinExistence type="predicted"/>
<evidence type="ECO:0000313" key="1">
    <source>
        <dbReference type="EMBL" id="WAQ89660.1"/>
    </source>
</evidence>